<evidence type="ECO:0000313" key="2">
    <source>
        <dbReference type="EMBL" id="TBU60487.1"/>
    </source>
</evidence>
<name>A0A4Q9Q036_9APHY</name>
<gene>
    <name evidence="2" type="ORF">BD310DRAFT_815025</name>
    <name evidence="1" type="ORF">BD311DRAFT_659012</name>
</gene>
<sequence>MRSDVRKNSCRVCRICPGRHFAEASLMIYCASVLHVFDIQPPLDIRGAPVKMKYRASDDMISCVPPRLTLYAILTQ</sequence>
<evidence type="ECO:0000313" key="1">
    <source>
        <dbReference type="EMBL" id="TBU30471.1"/>
    </source>
</evidence>
<dbReference type="OrthoDB" id="2789670at2759"/>
<dbReference type="Proteomes" id="UP000292957">
    <property type="component" value="Unassembled WGS sequence"/>
</dbReference>
<dbReference type="GO" id="GO:0005506">
    <property type="term" value="F:iron ion binding"/>
    <property type="evidence" value="ECO:0007669"/>
    <property type="project" value="InterPro"/>
</dbReference>
<organism evidence="2 3">
    <name type="scientific">Dichomitus squalens</name>
    <dbReference type="NCBI Taxonomy" id="114155"/>
    <lineage>
        <taxon>Eukaryota</taxon>
        <taxon>Fungi</taxon>
        <taxon>Dikarya</taxon>
        <taxon>Basidiomycota</taxon>
        <taxon>Agaricomycotina</taxon>
        <taxon>Agaricomycetes</taxon>
        <taxon>Polyporales</taxon>
        <taxon>Polyporaceae</taxon>
        <taxon>Dichomitus</taxon>
    </lineage>
</organism>
<dbReference type="AlphaFoldDB" id="A0A4Q9Q036"/>
<evidence type="ECO:0000313" key="3">
    <source>
        <dbReference type="Proteomes" id="UP000292082"/>
    </source>
</evidence>
<keyword evidence="3" id="KW-1185">Reference proteome</keyword>
<dbReference type="Proteomes" id="UP000292082">
    <property type="component" value="Unassembled WGS sequence"/>
</dbReference>
<reference evidence="2 3" key="1">
    <citation type="submission" date="2019-01" db="EMBL/GenBank/DDBJ databases">
        <title>Draft genome sequences of three monokaryotic isolates of the white-rot basidiomycete fungus Dichomitus squalens.</title>
        <authorList>
            <consortium name="DOE Joint Genome Institute"/>
            <person name="Lopez S.C."/>
            <person name="Andreopoulos B."/>
            <person name="Pangilinan J."/>
            <person name="Lipzen A."/>
            <person name="Riley R."/>
            <person name="Ahrendt S."/>
            <person name="Ng V."/>
            <person name="Barry K."/>
            <person name="Daum C."/>
            <person name="Grigoriev I.V."/>
            <person name="Hilden K.S."/>
            <person name="Makela M.R."/>
            <person name="de Vries R.P."/>
        </authorList>
    </citation>
    <scope>NUCLEOTIDE SEQUENCE [LARGE SCALE GENOMIC DNA]</scope>
    <source>
        <strain evidence="2 3">CBS 464.89</strain>
        <strain evidence="1">OM18370.1</strain>
    </source>
</reference>
<dbReference type="GO" id="GO:0016705">
    <property type="term" value="F:oxidoreductase activity, acting on paired donors, with incorporation or reduction of molecular oxygen"/>
    <property type="evidence" value="ECO:0007669"/>
    <property type="project" value="InterPro"/>
</dbReference>
<dbReference type="GO" id="GO:0020037">
    <property type="term" value="F:heme binding"/>
    <property type="evidence" value="ECO:0007669"/>
    <property type="project" value="InterPro"/>
</dbReference>
<dbReference type="SUPFAM" id="SSF48264">
    <property type="entry name" value="Cytochrome P450"/>
    <property type="match status" value="1"/>
</dbReference>
<protein>
    <submittedName>
        <fullName evidence="2">Uncharacterized protein</fullName>
    </submittedName>
</protein>
<dbReference type="InterPro" id="IPR036396">
    <property type="entry name" value="Cyt_P450_sf"/>
</dbReference>
<dbReference type="EMBL" id="ML143405">
    <property type="protein sequence ID" value="TBU30471.1"/>
    <property type="molecule type" value="Genomic_DNA"/>
</dbReference>
<dbReference type="EMBL" id="ML145104">
    <property type="protein sequence ID" value="TBU60487.1"/>
    <property type="molecule type" value="Genomic_DNA"/>
</dbReference>
<dbReference type="GO" id="GO:0004497">
    <property type="term" value="F:monooxygenase activity"/>
    <property type="evidence" value="ECO:0007669"/>
    <property type="project" value="InterPro"/>
</dbReference>
<dbReference type="Gene3D" id="1.10.630.10">
    <property type="entry name" value="Cytochrome P450"/>
    <property type="match status" value="1"/>
</dbReference>
<accession>A0A4Q9Q036</accession>
<proteinExistence type="predicted"/>